<protein>
    <recommendedName>
        <fullName evidence="3">Transposase IS204/IS1001/IS1096/IS1165 DDE domain-containing protein</fullName>
    </recommendedName>
</protein>
<proteinExistence type="predicted"/>
<evidence type="ECO:0000313" key="2">
    <source>
        <dbReference type="Proteomes" id="UP000599074"/>
    </source>
</evidence>
<reference evidence="1" key="1">
    <citation type="submission" date="2021-01" db="EMBL/GenBank/DDBJ databases">
        <title>Whole genome shotgun sequence of Planosporangium mesophilum NBRC 109066.</title>
        <authorList>
            <person name="Komaki H."/>
            <person name="Tamura T."/>
        </authorList>
    </citation>
    <scope>NUCLEOTIDE SEQUENCE</scope>
    <source>
        <strain evidence="1">NBRC 109066</strain>
    </source>
</reference>
<dbReference type="AlphaFoldDB" id="A0A8J3TAZ9"/>
<comment type="caution">
    <text evidence="1">The sequence shown here is derived from an EMBL/GenBank/DDBJ whole genome shotgun (WGS) entry which is preliminary data.</text>
</comment>
<sequence length="78" mass="8436">MLPPSGAVRPVRDFARLLTERRGQDLDAWLAAVDADDLPALHSFARGLRKDLPAVIAGLPLPYSNGPIEGARTRRSSC</sequence>
<dbReference type="EMBL" id="BOON01000018">
    <property type="protein sequence ID" value="GII22532.1"/>
    <property type="molecule type" value="Genomic_DNA"/>
</dbReference>
<evidence type="ECO:0008006" key="3">
    <source>
        <dbReference type="Google" id="ProtNLM"/>
    </source>
</evidence>
<evidence type="ECO:0000313" key="1">
    <source>
        <dbReference type="EMBL" id="GII22532.1"/>
    </source>
</evidence>
<dbReference type="Proteomes" id="UP000599074">
    <property type="component" value="Unassembled WGS sequence"/>
</dbReference>
<keyword evidence="2" id="KW-1185">Reference proteome</keyword>
<gene>
    <name evidence="1" type="ORF">Pme01_21290</name>
</gene>
<organism evidence="1 2">
    <name type="scientific">Planosporangium mesophilum</name>
    <dbReference type="NCBI Taxonomy" id="689768"/>
    <lineage>
        <taxon>Bacteria</taxon>
        <taxon>Bacillati</taxon>
        <taxon>Actinomycetota</taxon>
        <taxon>Actinomycetes</taxon>
        <taxon>Micromonosporales</taxon>
        <taxon>Micromonosporaceae</taxon>
        <taxon>Planosporangium</taxon>
    </lineage>
</organism>
<name>A0A8J3TAZ9_9ACTN</name>
<accession>A0A8J3TAZ9</accession>